<organism evidence="2 3">
    <name type="scientific">Cladonia borealis</name>
    <dbReference type="NCBI Taxonomy" id="184061"/>
    <lineage>
        <taxon>Eukaryota</taxon>
        <taxon>Fungi</taxon>
        <taxon>Dikarya</taxon>
        <taxon>Ascomycota</taxon>
        <taxon>Pezizomycotina</taxon>
        <taxon>Lecanoromycetes</taxon>
        <taxon>OSLEUM clade</taxon>
        <taxon>Lecanoromycetidae</taxon>
        <taxon>Lecanorales</taxon>
        <taxon>Lecanorineae</taxon>
        <taxon>Cladoniaceae</taxon>
        <taxon>Cladonia</taxon>
    </lineage>
</organism>
<sequence length="382" mass="44167">MADPAETPIFPQQPLSLQVRKYIQRAIWPDSEALDDLSEYKNYFEHFEQTIRTLGFGDPSMGTQKFAMRTYGDLKKVVEHLRLDPSKPRKITAAHLEATFPGSSDSQRQRSIELTARLCLMIHMESPIGPILPYTPVDWLDDMSLREAFEFWFPKCRPSSHYDKPRLASALTLVKLRKLHGVHVWWTSNLKDHLEYYEETNTLRIFSHKICLLSHLELEEQEIQQQGPTRQNSGQQETNSMFPDGLLDETIRTLDLLFPIANLRAKKYLEDEGQVFYGASLPRHSQFEPVALNDFHYWRDRLAVLYDVLDRPSSSFRGMLYDRRNPMQWLTFWLAVFFLVLILIFGVAGLTLGFKQLGLLQKAHALAVAQACALPVKPPGWC</sequence>
<evidence type="ECO:0000313" key="3">
    <source>
        <dbReference type="Proteomes" id="UP001166286"/>
    </source>
</evidence>
<accession>A0AA39QQT2</accession>
<gene>
    <name evidence="2" type="ORF">JMJ35_009953</name>
</gene>
<name>A0AA39QQT2_9LECA</name>
<keyword evidence="1" id="KW-0812">Transmembrane</keyword>
<proteinExistence type="predicted"/>
<keyword evidence="1" id="KW-0472">Membrane</keyword>
<keyword evidence="1" id="KW-1133">Transmembrane helix</keyword>
<dbReference type="EMBL" id="JAFEKC020000023">
    <property type="protein sequence ID" value="KAK0507430.1"/>
    <property type="molecule type" value="Genomic_DNA"/>
</dbReference>
<evidence type="ECO:0000313" key="2">
    <source>
        <dbReference type="EMBL" id="KAK0507430.1"/>
    </source>
</evidence>
<keyword evidence="3" id="KW-1185">Reference proteome</keyword>
<protein>
    <submittedName>
        <fullName evidence="2">Uncharacterized protein</fullName>
    </submittedName>
</protein>
<dbReference type="Proteomes" id="UP001166286">
    <property type="component" value="Unassembled WGS sequence"/>
</dbReference>
<dbReference type="AlphaFoldDB" id="A0AA39QQT2"/>
<comment type="caution">
    <text evidence="2">The sequence shown here is derived from an EMBL/GenBank/DDBJ whole genome shotgun (WGS) entry which is preliminary data.</text>
</comment>
<evidence type="ECO:0000256" key="1">
    <source>
        <dbReference type="SAM" id="Phobius"/>
    </source>
</evidence>
<feature type="transmembrane region" description="Helical" evidence="1">
    <location>
        <begin position="329"/>
        <end position="354"/>
    </location>
</feature>
<reference evidence="2" key="1">
    <citation type="submission" date="2023-03" db="EMBL/GenBank/DDBJ databases">
        <title>Complete genome of Cladonia borealis.</title>
        <authorList>
            <person name="Park H."/>
        </authorList>
    </citation>
    <scope>NUCLEOTIDE SEQUENCE</scope>
    <source>
        <strain evidence="2">ANT050790</strain>
    </source>
</reference>